<gene>
    <name evidence="2" type="ORF">SAMN05421748_11677</name>
</gene>
<dbReference type="InterPro" id="IPR021401">
    <property type="entry name" value="DUF3040"/>
</dbReference>
<dbReference type="OrthoDB" id="3298695at2"/>
<evidence type="ECO:0000256" key="1">
    <source>
        <dbReference type="SAM" id="Phobius"/>
    </source>
</evidence>
<keyword evidence="1" id="KW-1133">Transmembrane helix</keyword>
<protein>
    <recommendedName>
        <fullName evidence="4">DUF3040 domain-containing protein</fullName>
    </recommendedName>
</protein>
<proteinExistence type="predicted"/>
<evidence type="ECO:0000313" key="3">
    <source>
        <dbReference type="Proteomes" id="UP000219612"/>
    </source>
</evidence>
<dbReference type="AlphaFoldDB" id="A0A285J795"/>
<dbReference type="EMBL" id="OBDY01000016">
    <property type="protein sequence ID" value="SNY55216.1"/>
    <property type="molecule type" value="Genomic_DNA"/>
</dbReference>
<organism evidence="2 3">
    <name type="scientific">Paractinoplanes atraurantiacus</name>
    <dbReference type="NCBI Taxonomy" id="1036182"/>
    <lineage>
        <taxon>Bacteria</taxon>
        <taxon>Bacillati</taxon>
        <taxon>Actinomycetota</taxon>
        <taxon>Actinomycetes</taxon>
        <taxon>Micromonosporales</taxon>
        <taxon>Micromonosporaceae</taxon>
        <taxon>Paractinoplanes</taxon>
    </lineage>
</organism>
<dbReference type="RefSeq" id="WP_097323997.1">
    <property type="nucleotide sequence ID" value="NZ_OBDY01000016.1"/>
</dbReference>
<evidence type="ECO:0000313" key="2">
    <source>
        <dbReference type="EMBL" id="SNY55216.1"/>
    </source>
</evidence>
<keyword evidence="1" id="KW-0812">Transmembrane</keyword>
<sequence>MLDDHDRRALDDIERHLASEDPALSAHLAPPKTRRFPTVFFLCACLYICAPLSKLLFGWPGLEAVAATFTLAVLAVLIHRRRG</sequence>
<keyword evidence="3" id="KW-1185">Reference proteome</keyword>
<evidence type="ECO:0008006" key="4">
    <source>
        <dbReference type="Google" id="ProtNLM"/>
    </source>
</evidence>
<feature type="transmembrane region" description="Helical" evidence="1">
    <location>
        <begin position="59"/>
        <end position="78"/>
    </location>
</feature>
<reference evidence="2 3" key="1">
    <citation type="submission" date="2017-09" db="EMBL/GenBank/DDBJ databases">
        <authorList>
            <person name="Ehlers B."/>
            <person name="Leendertz F.H."/>
        </authorList>
    </citation>
    <scope>NUCLEOTIDE SEQUENCE [LARGE SCALE GENOMIC DNA]</scope>
    <source>
        <strain evidence="2 3">CGMCC 4.6857</strain>
    </source>
</reference>
<name>A0A285J795_9ACTN</name>
<keyword evidence="1" id="KW-0472">Membrane</keyword>
<accession>A0A285J795</accession>
<dbReference type="Pfam" id="PF11239">
    <property type="entry name" value="DUF3040"/>
    <property type="match status" value="1"/>
</dbReference>
<dbReference type="Proteomes" id="UP000219612">
    <property type="component" value="Unassembled WGS sequence"/>
</dbReference>